<accession>A0A7X0PK90</accession>
<reference evidence="5 6" key="1">
    <citation type="submission" date="2020-08" db="EMBL/GenBank/DDBJ databases">
        <title>Functional genomics of gut bacteria from endangered species of beetles.</title>
        <authorList>
            <person name="Carlos-Shanley C."/>
        </authorList>
    </citation>
    <scope>NUCLEOTIDE SEQUENCE [LARGE SCALE GENOMIC DNA]</scope>
    <source>
        <strain evidence="5 6">S00198</strain>
    </source>
</reference>
<keyword evidence="4" id="KW-0862">Zinc</keyword>
<dbReference type="Gene3D" id="3.20.20.70">
    <property type="entry name" value="Aldolase class I"/>
    <property type="match status" value="1"/>
</dbReference>
<evidence type="ECO:0000256" key="2">
    <source>
        <dbReference type="ARBA" id="ARBA00022679"/>
    </source>
</evidence>
<dbReference type="GO" id="GO:0046872">
    <property type="term" value="F:metal ion binding"/>
    <property type="evidence" value="ECO:0007669"/>
    <property type="project" value="UniProtKB-KW"/>
</dbReference>
<sequence>MEATTILTCAVTGNLTRPEQTPHLPITPEQISDACLEAAHAGAAAVHIHVRDPHTGAPSMDVELYARVVEALRRERPELIINLTTGPGGRFVPSADEPRLAAPGTSLLRPELRVEHIAALQPDICSLDLNTMNSGEQVVMNTPANVRRMAAVIRANGVVPELECFDTGDLVLAQALMADGTLAGPGLYTFVMGVRYALPFTPAALMLARSLIAPQASWSAFAVGRHAFPAVAQAHLLGGNVRIGLEDTIYLDKGVLARSNAELVHKARRIVEDLGGRLATSAEARTTWGLRASNALH</sequence>
<dbReference type="InterPro" id="IPR008567">
    <property type="entry name" value="BKACE"/>
</dbReference>
<gene>
    <name evidence="5" type="ORF">HNP48_006222</name>
</gene>
<dbReference type="RefSeq" id="WP_184864629.1">
    <property type="nucleotide sequence ID" value="NZ_JACHLK010000020.1"/>
</dbReference>
<comment type="caution">
    <text evidence="5">The sequence shown here is derived from an EMBL/GenBank/DDBJ whole genome shotgun (WGS) entry which is preliminary data.</text>
</comment>
<dbReference type="PANTHER" id="PTHR37418:SF2">
    <property type="entry name" value="3-KETO-5-AMINOHEXANOATE CLEAVAGE ENZYME"/>
    <property type="match status" value="1"/>
</dbReference>
<dbReference type="Proteomes" id="UP000575083">
    <property type="component" value="Unassembled WGS sequence"/>
</dbReference>
<evidence type="ECO:0000256" key="1">
    <source>
        <dbReference type="ARBA" id="ARBA00001947"/>
    </source>
</evidence>
<dbReference type="PANTHER" id="PTHR37418">
    <property type="entry name" value="3-KETO-5-AMINOHEXANOATE CLEAVAGE ENZYME-RELATED"/>
    <property type="match status" value="1"/>
</dbReference>
<dbReference type="Pfam" id="PF05853">
    <property type="entry name" value="BKACE"/>
    <property type="match status" value="1"/>
</dbReference>
<dbReference type="AlphaFoldDB" id="A0A7X0PK90"/>
<dbReference type="EMBL" id="JACHLK010000020">
    <property type="protein sequence ID" value="MBB6563502.1"/>
    <property type="molecule type" value="Genomic_DNA"/>
</dbReference>
<keyword evidence="3" id="KW-0479">Metal-binding</keyword>
<keyword evidence="6" id="KW-1185">Reference proteome</keyword>
<evidence type="ECO:0000256" key="4">
    <source>
        <dbReference type="ARBA" id="ARBA00022833"/>
    </source>
</evidence>
<organism evidence="5 6">
    <name type="scientific">Acidovorax soli</name>
    <dbReference type="NCBI Taxonomy" id="592050"/>
    <lineage>
        <taxon>Bacteria</taxon>
        <taxon>Pseudomonadati</taxon>
        <taxon>Pseudomonadota</taxon>
        <taxon>Betaproteobacteria</taxon>
        <taxon>Burkholderiales</taxon>
        <taxon>Comamonadaceae</taxon>
        <taxon>Acidovorax</taxon>
    </lineage>
</organism>
<comment type="cofactor">
    <cofactor evidence="1">
        <name>Zn(2+)</name>
        <dbReference type="ChEBI" id="CHEBI:29105"/>
    </cofactor>
</comment>
<dbReference type="InterPro" id="IPR013785">
    <property type="entry name" value="Aldolase_TIM"/>
</dbReference>
<protein>
    <submittedName>
        <fullName evidence="5">Uncharacterized protein (DUF849 family)</fullName>
    </submittedName>
</protein>
<name>A0A7X0PK90_9BURK</name>
<evidence type="ECO:0000256" key="3">
    <source>
        <dbReference type="ARBA" id="ARBA00022723"/>
    </source>
</evidence>
<evidence type="ECO:0000313" key="6">
    <source>
        <dbReference type="Proteomes" id="UP000575083"/>
    </source>
</evidence>
<proteinExistence type="predicted"/>
<evidence type="ECO:0000313" key="5">
    <source>
        <dbReference type="EMBL" id="MBB6563502.1"/>
    </source>
</evidence>
<keyword evidence="2" id="KW-0808">Transferase</keyword>
<dbReference type="GO" id="GO:0043720">
    <property type="term" value="F:3-keto-5-aminohexanoate cleavage activity"/>
    <property type="evidence" value="ECO:0007669"/>
    <property type="project" value="InterPro"/>
</dbReference>